<dbReference type="PANTHER" id="PTHR24093:SF369">
    <property type="entry name" value="CALCIUM-TRANSPORTING ATPASE"/>
    <property type="match status" value="1"/>
</dbReference>
<feature type="transmembrane region" description="Helical" evidence="13">
    <location>
        <begin position="920"/>
        <end position="939"/>
    </location>
</feature>
<dbReference type="GO" id="GO:0005524">
    <property type="term" value="F:ATP binding"/>
    <property type="evidence" value="ECO:0007669"/>
    <property type="project" value="UniProtKB-KW"/>
</dbReference>
<dbReference type="Gene3D" id="1.20.1110.10">
    <property type="entry name" value="Calcium-transporting ATPase, transmembrane domain"/>
    <property type="match status" value="2"/>
</dbReference>
<evidence type="ECO:0000256" key="7">
    <source>
        <dbReference type="ARBA" id="ARBA00022837"/>
    </source>
</evidence>
<evidence type="ECO:0000256" key="11">
    <source>
        <dbReference type="ARBA" id="ARBA00023065"/>
    </source>
</evidence>
<evidence type="ECO:0000256" key="13">
    <source>
        <dbReference type="RuleBase" id="RU361146"/>
    </source>
</evidence>
<evidence type="ECO:0000313" key="19">
    <source>
        <dbReference type="Proteomes" id="UP000663832"/>
    </source>
</evidence>
<evidence type="ECO:0000256" key="9">
    <source>
        <dbReference type="ARBA" id="ARBA00022842"/>
    </source>
</evidence>
<dbReference type="AlphaFoldDB" id="A0A814VPT3"/>
<dbReference type="Pfam" id="PF00689">
    <property type="entry name" value="Cation_ATPase_C"/>
    <property type="match status" value="1"/>
</dbReference>
<dbReference type="Proteomes" id="UP000663832">
    <property type="component" value="Unassembled WGS sequence"/>
</dbReference>
<comment type="subcellular location">
    <subcellularLocation>
        <location evidence="1">Endomembrane system</location>
        <topology evidence="1">Multi-pass membrane protein</topology>
    </subcellularLocation>
    <subcellularLocation>
        <location evidence="13">Membrane</location>
        <topology evidence="13">Multi-pass membrane protein</topology>
    </subcellularLocation>
</comment>
<gene>
    <name evidence="17" type="ORF">BJG266_LOCUS13363</name>
    <name evidence="18" type="ORF">QVE165_LOCUS25262</name>
</gene>
<comment type="catalytic activity">
    <reaction evidence="13">
        <text>Ca(2+)(in) + ATP + H2O = Ca(2+)(out) + ADP + phosphate + H(+)</text>
        <dbReference type="Rhea" id="RHEA:18105"/>
        <dbReference type="ChEBI" id="CHEBI:15377"/>
        <dbReference type="ChEBI" id="CHEBI:15378"/>
        <dbReference type="ChEBI" id="CHEBI:29108"/>
        <dbReference type="ChEBI" id="CHEBI:30616"/>
        <dbReference type="ChEBI" id="CHEBI:43474"/>
        <dbReference type="ChEBI" id="CHEBI:456216"/>
        <dbReference type="EC" id="7.2.2.10"/>
    </reaction>
</comment>
<keyword evidence="11 13" id="KW-0406">Ion transport</keyword>
<dbReference type="InterPro" id="IPR059000">
    <property type="entry name" value="ATPase_P-type_domA"/>
</dbReference>
<dbReference type="GO" id="GO:0012505">
    <property type="term" value="C:endomembrane system"/>
    <property type="evidence" value="ECO:0007669"/>
    <property type="project" value="UniProtKB-SubCell"/>
</dbReference>
<feature type="transmembrane region" description="Helical" evidence="13">
    <location>
        <begin position="807"/>
        <end position="828"/>
    </location>
</feature>
<feature type="domain" description="Cation-transporting P-type ATPase C-terminal" evidence="15">
    <location>
        <begin position="831"/>
        <end position="1011"/>
    </location>
</feature>
<feature type="transmembrane region" description="Helical" evidence="13">
    <location>
        <begin position="368"/>
        <end position="393"/>
    </location>
</feature>
<evidence type="ECO:0000313" key="18">
    <source>
        <dbReference type="EMBL" id="CAF1191215.1"/>
    </source>
</evidence>
<organism evidence="18 19">
    <name type="scientific">Adineta steineri</name>
    <dbReference type="NCBI Taxonomy" id="433720"/>
    <lineage>
        <taxon>Eukaryota</taxon>
        <taxon>Metazoa</taxon>
        <taxon>Spiralia</taxon>
        <taxon>Gnathifera</taxon>
        <taxon>Rotifera</taxon>
        <taxon>Eurotatoria</taxon>
        <taxon>Bdelloidea</taxon>
        <taxon>Adinetida</taxon>
        <taxon>Adinetidae</taxon>
        <taxon>Adineta</taxon>
    </lineage>
</organism>
<dbReference type="EMBL" id="CAJNOM010000182">
    <property type="protein sequence ID" value="CAF1191215.1"/>
    <property type="molecule type" value="Genomic_DNA"/>
</dbReference>
<dbReference type="Pfam" id="PF13246">
    <property type="entry name" value="Cation_ATPase"/>
    <property type="match status" value="1"/>
</dbReference>
<dbReference type="Proteomes" id="UP000663877">
    <property type="component" value="Unassembled WGS sequence"/>
</dbReference>
<evidence type="ECO:0000313" key="17">
    <source>
        <dbReference type="EMBL" id="CAF0953793.1"/>
    </source>
</evidence>
<evidence type="ECO:0000256" key="4">
    <source>
        <dbReference type="ARBA" id="ARBA00022692"/>
    </source>
</evidence>
<comment type="similarity">
    <text evidence="13">Belongs to the cation transport ATPase (P-type) (TC 3.A.3) family.</text>
</comment>
<dbReference type="GO" id="GO:0046872">
    <property type="term" value="F:metal ion binding"/>
    <property type="evidence" value="ECO:0007669"/>
    <property type="project" value="UniProtKB-KW"/>
</dbReference>
<dbReference type="NCBIfam" id="TIGR01494">
    <property type="entry name" value="ATPase_P-type"/>
    <property type="match status" value="2"/>
</dbReference>
<feature type="domain" description="P-type ATPase A" evidence="14">
    <location>
        <begin position="178"/>
        <end position="276"/>
    </location>
</feature>
<dbReference type="SUPFAM" id="SSF56784">
    <property type="entry name" value="HAD-like"/>
    <property type="match status" value="1"/>
</dbReference>
<keyword evidence="5" id="KW-0479">Metal-binding</keyword>
<feature type="transmembrane region" description="Helical" evidence="13">
    <location>
        <begin position="980"/>
        <end position="1005"/>
    </location>
</feature>
<evidence type="ECO:0000256" key="12">
    <source>
        <dbReference type="ARBA" id="ARBA00023136"/>
    </source>
</evidence>
<dbReference type="SUPFAM" id="SSF81665">
    <property type="entry name" value="Calcium ATPase, transmembrane domain M"/>
    <property type="match status" value="1"/>
</dbReference>
<feature type="transmembrane region" description="Helical" evidence="13">
    <location>
        <begin position="141"/>
        <end position="161"/>
    </location>
</feature>
<protein>
    <recommendedName>
        <fullName evidence="13">Calcium-transporting ATPase</fullName>
        <ecNumber evidence="13">7.2.2.10</ecNumber>
    </recommendedName>
</protein>
<accession>A0A814VPT3</accession>
<dbReference type="FunFam" id="2.70.150.10:FF:000001">
    <property type="entry name" value="Calcium-transporting ATPase"/>
    <property type="match status" value="1"/>
</dbReference>
<feature type="transmembrane region" description="Helical" evidence="13">
    <location>
        <begin position="951"/>
        <end position="974"/>
    </location>
</feature>
<comment type="function">
    <text evidence="13">Catalyzes the hydrolysis of ATP coupled with the transport of calcium.</text>
</comment>
<dbReference type="SUPFAM" id="SSF81653">
    <property type="entry name" value="Calcium ATPase, transduction domain A"/>
    <property type="match status" value="1"/>
</dbReference>
<dbReference type="Gene3D" id="3.40.1110.10">
    <property type="entry name" value="Calcium-transporting ATPase, cytoplasmic domain N"/>
    <property type="match status" value="1"/>
</dbReference>
<dbReference type="PANTHER" id="PTHR24093">
    <property type="entry name" value="CATION TRANSPORTING ATPASE"/>
    <property type="match status" value="1"/>
</dbReference>
<keyword evidence="9" id="KW-0460">Magnesium</keyword>
<keyword evidence="4 13" id="KW-0812">Transmembrane</keyword>
<dbReference type="InterPro" id="IPR008250">
    <property type="entry name" value="ATPase_P-typ_transduc_dom_A_sf"/>
</dbReference>
<reference evidence="18" key="1">
    <citation type="submission" date="2021-02" db="EMBL/GenBank/DDBJ databases">
        <authorList>
            <person name="Nowell W R."/>
        </authorList>
    </citation>
    <scope>NUCLEOTIDE SEQUENCE</scope>
</reference>
<name>A0A814VPT3_9BILA</name>
<dbReference type="InterPro" id="IPR023299">
    <property type="entry name" value="ATPase_P-typ_cyto_dom_N"/>
</dbReference>
<keyword evidence="12 13" id="KW-0472">Membrane</keyword>
<keyword evidence="8 13" id="KW-0067">ATP-binding</keyword>
<comment type="caution">
    <text evidence="18">The sequence shown here is derived from an EMBL/GenBank/DDBJ whole genome shotgun (WGS) entry which is preliminary data.</text>
</comment>
<evidence type="ECO:0000256" key="10">
    <source>
        <dbReference type="ARBA" id="ARBA00022989"/>
    </source>
</evidence>
<evidence type="ECO:0000256" key="5">
    <source>
        <dbReference type="ARBA" id="ARBA00022723"/>
    </source>
</evidence>
<evidence type="ECO:0000256" key="8">
    <source>
        <dbReference type="ARBA" id="ARBA00022840"/>
    </source>
</evidence>
<dbReference type="GO" id="GO:0051480">
    <property type="term" value="P:regulation of cytosolic calcium ion concentration"/>
    <property type="evidence" value="ECO:0007669"/>
    <property type="project" value="TreeGrafter"/>
</dbReference>
<dbReference type="NCBIfam" id="TIGR01517">
    <property type="entry name" value="ATPase-IIB_Ca"/>
    <property type="match status" value="1"/>
</dbReference>
<dbReference type="GO" id="GO:0005388">
    <property type="term" value="F:P-type calcium transporter activity"/>
    <property type="evidence" value="ECO:0007669"/>
    <property type="project" value="UniProtKB-EC"/>
</dbReference>
<dbReference type="GO" id="GO:0005886">
    <property type="term" value="C:plasma membrane"/>
    <property type="evidence" value="ECO:0007669"/>
    <property type="project" value="TreeGrafter"/>
</dbReference>
<dbReference type="InterPro" id="IPR006068">
    <property type="entry name" value="ATPase_P-typ_cation-transptr_C"/>
</dbReference>
<dbReference type="SUPFAM" id="SSF81660">
    <property type="entry name" value="Metal cation-transporting ATPase, ATP-binding domain N"/>
    <property type="match status" value="1"/>
</dbReference>
<keyword evidence="10 13" id="KW-1133">Transmembrane helix</keyword>
<dbReference type="EC" id="7.2.2.10" evidence="13"/>
<feature type="transmembrane region" description="Helical" evidence="13">
    <location>
        <begin position="879"/>
        <end position="900"/>
    </location>
</feature>
<evidence type="ECO:0000259" key="14">
    <source>
        <dbReference type="Pfam" id="PF00122"/>
    </source>
</evidence>
<dbReference type="GO" id="GO:0016887">
    <property type="term" value="F:ATP hydrolysis activity"/>
    <property type="evidence" value="ECO:0007669"/>
    <property type="project" value="InterPro"/>
</dbReference>
<sequence length="1040" mass="116315">MATKKKSTAGSNETGHEYGISIEELETLMQTRDDKGIKELNERYGGLSGIEQKLKTNLLNGLSGDENDFSRRKAAFGRNEILLRSPTTFLALMFDALQDVKIIKTIIFGIILLTLSFYYPSGETSEGKGKPKEINVAWVEGIGIIIVVLVVILLTTFNHWIKERQFRDLQSKIELDQKFDVIRKSEIKQIPIKDILVGDICLIEHGDSLPADGLVVQSNNLAVDESSLTGESNLIKKHQSEDLFLLSGTRIIEGSGKMLVLAVGEHTQMGNIFNLLNAGMNNQNATEFQEVIPNNDNGTNNEDDSDRFKFEEQLTLSAKVPKLVNQITYAGIRIVMLIVLILLVPFLIEEFVQRREWNKKFCSRIVRYLITGITLLLVSVPESLPLTLTISLAQAVKKMMINNNLVRHLDALETIGCVTTICFDKTGLTTDGMSAVQVYVGEQLWHEVDSRANRISIPANIKEMIIEGLSVNTDYSSESVSSTVKETLPKQIGNKTECSLLDFVGALNGSYDEIRRNYPQEKFIHVYRFNSIRKSMSTVIQRPDSTVRMYIKGASDIILNKCTTILNQNGEIIPFSSIDYDSLEETVIEPMGSCALRTVCLAYRDFSPSKLPDWNDETNVVDQLTCICICGIENPVRPEVPVLITKCQDAGITVRMITGDNIDTARSIAIKSGIISNDDNNSVLDGKEFNRCIRSTPDGEIEQNLFDKVWPNLRVLARSSPQDKYELVKGIMASKINPTREVVAVTADGTNDAPVLKKADVGFAMGIQGTDAAKEASDIILVDDNLYSILGSIMFSRNIYHSIGKCLQFQLTVNVVIVLFAFIGSLIIKNSPLRDLQLLWIYLSINICLSLSFTMEVPTEETLKSKPYERTQPLISRRMMKNIIGHTIYQLIVLLFILLAGPKVFNLDDGSPVNNIFKPSQHLTMIFNVFVVMNLFNGINSRKIYGEKNIFSGIFRNPVFIIIWIVTFILQILLVQYGSYVFSCVALTFQQWICCLLFGVGVLLWNQVLNLIPLTHHIPELNAPGGYKPASPVGLNRKEQ</sequence>
<proteinExistence type="inferred from homology"/>
<dbReference type="Pfam" id="PF00690">
    <property type="entry name" value="Cation_ATPase_N"/>
    <property type="match status" value="1"/>
</dbReference>
<evidence type="ECO:0000256" key="6">
    <source>
        <dbReference type="ARBA" id="ARBA00022741"/>
    </source>
</evidence>
<dbReference type="InterPro" id="IPR004014">
    <property type="entry name" value="ATPase_P-typ_cation-transptr_N"/>
</dbReference>
<dbReference type="PRINTS" id="PR00119">
    <property type="entry name" value="CATATPASE"/>
</dbReference>
<dbReference type="EMBL" id="CAJNOI010000053">
    <property type="protein sequence ID" value="CAF0953793.1"/>
    <property type="molecule type" value="Genomic_DNA"/>
</dbReference>
<feature type="domain" description="Cation-transporting P-type ATPase N-terminal" evidence="16">
    <location>
        <begin position="44"/>
        <end position="107"/>
    </location>
</feature>
<evidence type="ECO:0000259" key="15">
    <source>
        <dbReference type="Pfam" id="PF00689"/>
    </source>
</evidence>
<keyword evidence="2 13" id="KW-0813">Transport</keyword>
<evidence type="ECO:0000256" key="3">
    <source>
        <dbReference type="ARBA" id="ARBA00022568"/>
    </source>
</evidence>
<dbReference type="InterPro" id="IPR036412">
    <property type="entry name" value="HAD-like_sf"/>
</dbReference>
<feature type="transmembrane region" description="Helical" evidence="13">
    <location>
        <begin position="102"/>
        <end position="121"/>
    </location>
</feature>
<dbReference type="Pfam" id="PF00122">
    <property type="entry name" value="E1-E2_ATPase"/>
    <property type="match status" value="1"/>
</dbReference>
<evidence type="ECO:0000259" key="16">
    <source>
        <dbReference type="Pfam" id="PF00690"/>
    </source>
</evidence>
<keyword evidence="7 13" id="KW-0106">Calcium</keyword>
<dbReference type="Gene3D" id="3.40.50.1000">
    <property type="entry name" value="HAD superfamily/HAD-like"/>
    <property type="match status" value="1"/>
</dbReference>
<feature type="transmembrane region" description="Helical" evidence="13">
    <location>
        <begin position="327"/>
        <end position="348"/>
    </location>
</feature>
<dbReference type="Gene3D" id="2.70.150.10">
    <property type="entry name" value="Calcium-transporting ATPase, cytoplasmic transduction domain A"/>
    <property type="match status" value="1"/>
</dbReference>
<evidence type="ECO:0000256" key="1">
    <source>
        <dbReference type="ARBA" id="ARBA00004127"/>
    </source>
</evidence>
<dbReference type="InterPro" id="IPR023214">
    <property type="entry name" value="HAD_sf"/>
</dbReference>
<feature type="transmembrane region" description="Helical" evidence="13">
    <location>
        <begin position="840"/>
        <end position="858"/>
    </location>
</feature>
<dbReference type="OrthoDB" id="3352408at2759"/>
<dbReference type="InterPro" id="IPR006408">
    <property type="entry name" value="P-type_ATPase_IIB"/>
</dbReference>
<keyword evidence="3 13" id="KW-0109">Calcium transport</keyword>
<dbReference type="InterPro" id="IPR023298">
    <property type="entry name" value="ATPase_P-typ_TM_dom_sf"/>
</dbReference>
<keyword evidence="6 13" id="KW-0547">Nucleotide-binding</keyword>
<keyword evidence="19" id="KW-1185">Reference proteome</keyword>
<dbReference type="InterPro" id="IPR001757">
    <property type="entry name" value="P_typ_ATPase"/>
</dbReference>
<evidence type="ECO:0000256" key="2">
    <source>
        <dbReference type="ARBA" id="ARBA00022448"/>
    </source>
</evidence>